<dbReference type="RefSeq" id="WP_093824346.1">
    <property type="nucleotide sequence ID" value="NZ_FOLQ01000002.1"/>
</dbReference>
<dbReference type="InterPro" id="IPR018756">
    <property type="entry name" value="DUF2314"/>
</dbReference>
<dbReference type="Pfam" id="PF10077">
    <property type="entry name" value="DUF2314"/>
    <property type="match status" value="1"/>
</dbReference>
<feature type="domain" description="DUF2314" evidence="1">
    <location>
        <begin position="36"/>
        <end position="168"/>
    </location>
</feature>
<gene>
    <name evidence="2" type="ORF">SAMN05216167_102393</name>
</gene>
<proteinExistence type="predicted"/>
<dbReference type="EMBL" id="FOLQ01000002">
    <property type="protein sequence ID" value="SFC78128.1"/>
    <property type="molecule type" value="Genomic_DNA"/>
</dbReference>
<dbReference type="AlphaFoldDB" id="A0A1I1M4M2"/>
<name>A0A1I1M4M2_9BACT</name>
<dbReference type="PROSITE" id="PS51257">
    <property type="entry name" value="PROKAR_LIPOPROTEIN"/>
    <property type="match status" value="1"/>
</dbReference>
<dbReference type="Proteomes" id="UP000198598">
    <property type="component" value="Unassembled WGS sequence"/>
</dbReference>
<sequence length="170" mass="18964">MPKIYLILLFALSFSCTTKPGKVVSDTGIANLEHEDVEMNNAITKSRVTFDRFLATLSSGDTTNYNFAIKYPFEQDIQHPNEPVSSEHIWLSPITVESGKIYGIINNQPELTSKVTMGQKVAVDRSQISDWNYTHAGKLIGGYTMRVLVARMGPEEKENFQAQTGIVFGD</sequence>
<dbReference type="OrthoDB" id="884440at2"/>
<keyword evidence="3" id="KW-1185">Reference proteome</keyword>
<organism evidence="2 3">
    <name type="scientific">Spirosoma endophyticum</name>
    <dbReference type="NCBI Taxonomy" id="662367"/>
    <lineage>
        <taxon>Bacteria</taxon>
        <taxon>Pseudomonadati</taxon>
        <taxon>Bacteroidota</taxon>
        <taxon>Cytophagia</taxon>
        <taxon>Cytophagales</taxon>
        <taxon>Cytophagaceae</taxon>
        <taxon>Spirosoma</taxon>
    </lineage>
</organism>
<accession>A0A1I1M4M2</accession>
<evidence type="ECO:0000259" key="1">
    <source>
        <dbReference type="Pfam" id="PF10077"/>
    </source>
</evidence>
<evidence type="ECO:0000313" key="2">
    <source>
        <dbReference type="EMBL" id="SFC78128.1"/>
    </source>
</evidence>
<reference evidence="2 3" key="1">
    <citation type="submission" date="2016-10" db="EMBL/GenBank/DDBJ databases">
        <authorList>
            <person name="de Groot N.N."/>
        </authorList>
    </citation>
    <scope>NUCLEOTIDE SEQUENCE [LARGE SCALE GENOMIC DNA]</scope>
    <source>
        <strain evidence="2 3">DSM 26130</strain>
    </source>
</reference>
<protein>
    <submittedName>
        <fullName evidence="2">Uncharacterized conserved protein YegJ, DUF2314 family</fullName>
    </submittedName>
</protein>
<evidence type="ECO:0000313" key="3">
    <source>
        <dbReference type="Proteomes" id="UP000198598"/>
    </source>
</evidence>